<dbReference type="EMBL" id="CP097510">
    <property type="protein sequence ID" value="URE22385.1"/>
    <property type="molecule type" value="Genomic_DNA"/>
</dbReference>
<feature type="transmembrane region" description="Helical" evidence="2">
    <location>
        <begin position="62"/>
        <end position="85"/>
    </location>
</feature>
<keyword evidence="2" id="KW-1133">Transmembrane helix</keyword>
<accession>A0A9E7KP89</accession>
<evidence type="ECO:0000256" key="1">
    <source>
        <dbReference type="SAM" id="MobiDB-lite"/>
    </source>
</evidence>
<dbReference type="Proteomes" id="UP001055439">
    <property type="component" value="Chromosome 8"/>
</dbReference>
<keyword evidence="2" id="KW-0472">Membrane</keyword>
<evidence type="ECO:0000313" key="4">
    <source>
        <dbReference type="Proteomes" id="UP001055439"/>
    </source>
</evidence>
<keyword evidence="2" id="KW-0812">Transmembrane</keyword>
<name>A0A9E7KP89_9LILI</name>
<dbReference type="OrthoDB" id="1928310at2759"/>
<protein>
    <submittedName>
        <fullName evidence="3">Uncharacterized protein</fullName>
    </submittedName>
</protein>
<keyword evidence="4" id="KW-1185">Reference proteome</keyword>
<dbReference type="AlphaFoldDB" id="A0A9E7KP89"/>
<gene>
    <name evidence="3" type="ORF">MUK42_16990</name>
</gene>
<feature type="compositionally biased region" description="Polar residues" evidence="1">
    <location>
        <begin position="41"/>
        <end position="52"/>
    </location>
</feature>
<evidence type="ECO:0000256" key="2">
    <source>
        <dbReference type="SAM" id="Phobius"/>
    </source>
</evidence>
<feature type="region of interest" description="Disordered" evidence="1">
    <location>
        <begin position="1"/>
        <end position="52"/>
    </location>
</feature>
<evidence type="ECO:0000313" key="3">
    <source>
        <dbReference type="EMBL" id="URE22385.1"/>
    </source>
</evidence>
<sequence length="173" mass="18883">MSQSVAHRQPVLLASPSRGPRAFLGALPSPGSSSNEDRPPDQQSSPFNKQPTSKRMIMARNLTLLSCPVLLGNLLGFVFLMHLPLESRLGASTNFISRMNNFSAVGDFTVADLFFVSWSSSSEQHGAVKPDPEDQSFGCLATVTDTIGSLWTRHFVSHRDLSERLVSQNQHGS</sequence>
<organism evidence="3 4">
    <name type="scientific">Musa troglodytarum</name>
    <name type="common">fe'i banana</name>
    <dbReference type="NCBI Taxonomy" id="320322"/>
    <lineage>
        <taxon>Eukaryota</taxon>
        <taxon>Viridiplantae</taxon>
        <taxon>Streptophyta</taxon>
        <taxon>Embryophyta</taxon>
        <taxon>Tracheophyta</taxon>
        <taxon>Spermatophyta</taxon>
        <taxon>Magnoliopsida</taxon>
        <taxon>Liliopsida</taxon>
        <taxon>Zingiberales</taxon>
        <taxon>Musaceae</taxon>
        <taxon>Musa</taxon>
    </lineage>
</organism>
<proteinExistence type="predicted"/>
<reference evidence="3" key="1">
    <citation type="submission" date="2022-05" db="EMBL/GenBank/DDBJ databases">
        <title>The Musa troglodytarum L. genome provides insights into the mechanism of non-climacteric behaviour and enrichment of carotenoids.</title>
        <authorList>
            <person name="Wang J."/>
        </authorList>
    </citation>
    <scope>NUCLEOTIDE SEQUENCE</scope>
    <source>
        <tissue evidence="3">Leaf</tissue>
    </source>
</reference>